<evidence type="ECO:0000313" key="2">
    <source>
        <dbReference type="Proteomes" id="UP000694050"/>
    </source>
</evidence>
<proteinExistence type="predicted"/>
<name>A0A8J5PCZ3_FUSOX</name>
<reference evidence="1" key="1">
    <citation type="submission" date="2021-04" db="EMBL/GenBank/DDBJ databases">
        <title>First draft genome resource for Brassicaceae pathogens Fusarium oxysporum f. sp. raphani and Fusarium oxysporum f. sp. rapae.</title>
        <authorList>
            <person name="Asai S."/>
        </authorList>
    </citation>
    <scope>NUCLEOTIDE SEQUENCE</scope>
    <source>
        <strain evidence="1">Tf1208</strain>
    </source>
</reference>
<evidence type="ECO:0000313" key="1">
    <source>
        <dbReference type="EMBL" id="KAG7417448.1"/>
    </source>
</evidence>
<accession>A0A8J5PCZ3</accession>
<sequence>MASAHEAEQIIRSLNGDIKINDFDRILIEYNDDGLTKADLEAICQPAPKEQTGGSNFRTIVVANRRVHIQSGNFSFDFQHNIFDPEGSIMRPIWVSPTEIIPNSMTCITLYLHDQGSKEEVESLRKIIHSQFEKLHDASLVFLKDIKWMRIEFLDGADMVHRSKVLQTKNVGKHGVCIDVTDGEQRTESQVYHITDYSVDRSATHVTLAFPLTNEFTSRVDNIGAMQLLNFVPLRTSPLTVG</sequence>
<gene>
    <name evidence="1" type="ORF">Forpe1208_v004289</name>
</gene>
<organism evidence="1 2">
    <name type="scientific">Fusarium oxysporum f. sp. rapae</name>
    <dbReference type="NCBI Taxonomy" id="485398"/>
    <lineage>
        <taxon>Eukaryota</taxon>
        <taxon>Fungi</taxon>
        <taxon>Dikarya</taxon>
        <taxon>Ascomycota</taxon>
        <taxon>Pezizomycotina</taxon>
        <taxon>Sordariomycetes</taxon>
        <taxon>Hypocreomycetidae</taxon>
        <taxon>Hypocreales</taxon>
        <taxon>Nectriaceae</taxon>
        <taxon>Fusarium</taxon>
        <taxon>Fusarium oxysporum species complex</taxon>
    </lineage>
</organism>
<dbReference type="AlphaFoldDB" id="A0A8J5PCZ3"/>
<protein>
    <submittedName>
        <fullName evidence="1">Uncharacterized protein</fullName>
    </submittedName>
</protein>
<dbReference type="Proteomes" id="UP000694050">
    <property type="component" value="Unassembled WGS sequence"/>
</dbReference>
<comment type="caution">
    <text evidence="1">The sequence shown here is derived from an EMBL/GenBank/DDBJ whole genome shotgun (WGS) entry which is preliminary data.</text>
</comment>
<dbReference type="EMBL" id="JAELUQ010000003">
    <property type="protein sequence ID" value="KAG7417448.1"/>
    <property type="molecule type" value="Genomic_DNA"/>
</dbReference>